<keyword evidence="2" id="KW-1185">Reference proteome</keyword>
<name>A0ABP5RAC3_9ACTN</name>
<accession>A0ABP5RAC3</accession>
<evidence type="ECO:0008006" key="3">
    <source>
        <dbReference type="Google" id="ProtNLM"/>
    </source>
</evidence>
<dbReference type="Pfam" id="PF05721">
    <property type="entry name" value="PhyH"/>
    <property type="match status" value="1"/>
</dbReference>
<reference evidence="2" key="1">
    <citation type="journal article" date="2019" name="Int. J. Syst. Evol. Microbiol.">
        <title>The Global Catalogue of Microorganisms (GCM) 10K type strain sequencing project: providing services to taxonomists for standard genome sequencing and annotation.</title>
        <authorList>
            <consortium name="The Broad Institute Genomics Platform"/>
            <consortium name="The Broad Institute Genome Sequencing Center for Infectious Disease"/>
            <person name="Wu L."/>
            <person name="Ma J."/>
        </authorList>
    </citation>
    <scope>NUCLEOTIDE SEQUENCE [LARGE SCALE GENOMIC DNA]</scope>
    <source>
        <strain evidence="2">JCM 7356</strain>
    </source>
</reference>
<sequence>METTTPFAVSAFLRDGYCVAPGVLTTGQVSRWRSLLARHLMAQPPAANRTGPYFLWPTLAGDGDLRTLYDDSGIAATVRPFLRAGLGLPAPEVAQLAFTLPPHPHHPGAPHIDGLTPTEDDGRPGTFTVLAGLLLTDQSQRDRGNLWVWPGSHLRTGAWLREHGADALRTAIPYPPVELPAPRQVTGQAGSLVLVRYLLAHNICGHFGTTADERRETVYFRLRATGHRGRWREAVTNPLLEFTTPAAEPGPVTGGGR</sequence>
<dbReference type="RefSeq" id="WP_344638228.1">
    <property type="nucleotide sequence ID" value="NZ_BAAATR010000020.1"/>
</dbReference>
<dbReference type="SUPFAM" id="SSF51197">
    <property type="entry name" value="Clavaminate synthase-like"/>
    <property type="match status" value="1"/>
</dbReference>
<proteinExistence type="predicted"/>
<dbReference type="Gene3D" id="2.60.120.620">
    <property type="entry name" value="q2cbj1_9rhob like domain"/>
    <property type="match status" value="1"/>
</dbReference>
<dbReference type="Proteomes" id="UP001500305">
    <property type="component" value="Unassembled WGS sequence"/>
</dbReference>
<comment type="caution">
    <text evidence="1">The sequence shown here is derived from an EMBL/GenBank/DDBJ whole genome shotgun (WGS) entry which is preliminary data.</text>
</comment>
<evidence type="ECO:0000313" key="2">
    <source>
        <dbReference type="Proteomes" id="UP001500305"/>
    </source>
</evidence>
<evidence type="ECO:0000313" key="1">
    <source>
        <dbReference type="EMBL" id="GAA2255807.1"/>
    </source>
</evidence>
<organism evidence="1 2">
    <name type="scientific">Kitasatospora cystarginea</name>
    <dbReference type="NCBI Taxonomy" id="58350"/>
    <lineage>
        <taxon>Bacteria</taxon>
        <taxon>Bacillati</taxon>
        <taxon>Actinomycetota</taxon>
        <taxon>Actinomycetes</taxon>
        <taxon>Kitasatosporales</taxon>
        <taxon>Streptomycetaceae</taxon>
        <taxon>Kitasatospora</taxon>
    </lineage>
</organism>
<gene>
    <name evidence="1" type="ORF">GCM10010430_44550</name>
</gene>
<dbReference type="EMBL" id="BAAATR010000020">
    <property type="protein sequence ID" value="GAA2255807.1"/>
    <property type="molecule type" value="Genomic_DNA"/>
</dbReference>
<dbReference type="InterPro" id="IPR008775">
    <property type="entry name" value="Phytyl_CoA_dOase-like"/>
</dbReference>
<protein>
    <recommendedName>
        <fullName evidence="3">Phytanoyl-CoA dioxygenase</fullName>
    </recommendedName>
</protein>